<evidence type="ECO:0000313" key="2">
    <source>
        <dbReference type="EMBL" id="MYL63858.1"/>
    </source>
</evidence>
<gene>
    <name evidence="2" type="ORF">GLW07_10870</name>
</gene>
<feature type="transmembrane region" description="Helical" evidence="1">
    <location>
        <begin position="30"/>
        <end position="47"/>
    </location>
</feature>
<keyword evidence="1" id="KW-1133">Transmembrane helix</keyword>
<dbReference type="EMBL" id="WMEY01000003">
    <property type="protein sequence ID" value="MYL63858.1"/>
    <property type="molecule type" value="Genomic_DNA"/>
</dbReference>
<reference evidence="2 3" key="1">
    <citation type="submission" date="2019-11" db="EMBL/GenBank/DDBJ databases">
        <title>Genome sequences of 17 halophilic strains isolated from different environments.</title>
        <authorList>
            <person name="Furrow R.E."/>
        </authorList>
    </citation>
    <scope>NUCLEOTIDE SEQUENCE [LARGE SCALE GENOMIC DNA]</scope>
    <source>
        <strain evidence="2 3">22506_14_FS</strain>
    </source>
</reference>
<organism evidence="2 3">
    <name type="scientific">Guptibacillus hwajinpoensis</name>
    <dbReference type="NCBI Taxonomy" id="208199"/>
    <lineage>
        <taxon>Bacteria</taxon>
        <taxon>Bacillati</taxon>
        <taxon>Bacillota</taxon>
        <taxon>Bacilli</taxon>
        <taxon>Bacillales</taxon>
        <taxon>Guptibacillaceae</taxon>
        <taxon>Guptibacillus</taxon>
    </lineage>
</organism>
<evidence type="ECO:0000256" key="1">
    <source>
        <dbReference type="SAM" id="Phobius"/>
    </source>
</evidence>
<name>A0A845EZC9_9BACL</name>
<comment type="caution">
    <text evidence="2">The sequence shown here is derived from an EMBL/GenBank/DDBJ whole genome shotgun (WGS) entry which is preliminary data.</text>
</comment>
<accession>A0A845EZC9</accession>
<dbReference type="RefSeq" id="WP_160919354.1">
    <property type="nucleotide sequence ID" value="NZ_WMEY01000003.1"/>
</dbReference>
<dbReference type="Proteomes" id="UP000447833">
    <property type="component" value="Unassembled WGS sequence"/>
</dbReference>
<keyword evidence="1" id="KW-0472">Membrane</keyword>
<dbReference type="AlphaFoldDB" id="A0A845EZC9"/>
<protein>
    <submittedName>
        <fullName evidence="2">Uncharacterized protein</fullName>
    </submittedName>
</protein>
<keyword evidence="1" id="KW-0812">Transmembrane</keyword>
<feature type="transmembrane region" description="Helical" evidence="1">
    <location>
        <begin position="7"/>
        <end position="24"/>
    </location>
</feature>
<proteinExistence type="predicted"/>
<sequence>MKRKPFFYAVLAGILAVLIVFLLNGFVFEWAPSIGIFLGIALSQYYVQQILNKK</sequence>
<evidence type="ECO:0000313" key="3">
    <source>
        <dbReference type="Proteomes" id="UP000447833"/>
    </source>
</evidence>